<dbReference type="Proteomes" id="UP000515819">
    <property type="component" value="Chromosome"/>
</dbReference>
<protein>
    <submittedName>
        <fullName evidence="2">PAS domain-containing protein</fullName>
    </submittedName>
</protein>
<dbReference type="Pfam" id="PF08447">
    <property type="entry name" value="PAS_3"/>
    <property type="match status" value="1"/>
</dbReference>
<dbReference type="InterPro" id="IPR016132">
    <property type="entry name" value="Phyto_chromo_attachment"/>
</dbReference>
<proteinExistence type="predicted"/>
<sequence length="604" mass="69599">MVIENKYLRKAIEKTKYIVLVKRYIIDMPGSSLVYVSPNASEIGMNVEMLNKGMKLSEDYIYPSDREMVMKTIHNAIDNRVQDYVHEYRMVGDDGVLRQVRVNICIEVVSEEENTYEVEFYIRDISAEKEEEKQAEIKRAIEEPNRRMQISPTGSLVISKLDNPGMIPQIQKMEMIMSGFSQLTNLYSVFVDENGKVESTPVGPATDLGDFYDLFETPTYKEFFKTMKEEVLAEMKPHIFDREEGGYGKLAMAPIFVGDNLQGFWVLGSYTPDETEHLEEIYELHWTTAELVSDFLLQSYNSIVESAKSRGAGKKLREELARQSIVNNALSKINSKLSEDVEQVIGETLREVALHMDLDRMFLYTFDKDNPKAFSLRSYFDVSGEMPSDDILTLLPERLYLVVDAIKRGNGCCMLDRTNMTQRDVINLMRYNFRAEIAYPIYLEGRLYGILIFAESKSERIWTKEELRFSQSISLLIQNMLENADGDDNVRNVNKHLIETYNSFHEGIFIRDLYTGYVFFSNKALNDMLGYDLTGGDSRKILKNLRDKFEHMDGVRKDIAGRKITNWCSYVPALDEIMDITEVPIEWLQGGAATMIIMKKAKDN</sequence>
<name>A0A7G9FMU7_9FIRM</name>
<dbReference type="SUPFAM" id="SSF55785">
    <property type="entry name" value="PYP-like sensor domain (PAS domain)"/>
    <property type="match status" value="1"/>
</dbReference>
<dbReference type="RefSeq" id="WP_021984876.1">
    <property type="nucleotide sequence ID" value="NZ_CP060632.1"/>
</dbReference>
<dbReference type="Pfam" id="PF01590">
    <property type="entry name" value="GAF"/>
    <property type="match status" value="1"/>
</dbReference>
<dbReference type="AlphaFoldDB" id="A0A7G9FMU7"/>
<dbReference type="Gene3D" id="3.30.450.20">
    <property type="entry name" value="PAS domain"/>
    <property type="match status" value="1"/>
</dbReference>
<evidence type="ECO:0000313" key="3">
    <source>
        <dbReference type="Proteomes" id="UP000515819"/>
    </source>
</evidence>
<evidence type="ECO:0000313" key="2">
    <source>
        <dbReference type="EMBL" id="QNL99878.1"/>
    </source>
</evidence>
<accession>A0A7G9FMU7</accession>
<evidence type="ECO:0000259" key="1">
    <source>
        <dbReference type="PROSITE" id="PS50046"/>
    </source>
</evidence>
<feature type="domain" description="Phytochrome chromophore attachment site" evidence="1">
    <location>
        <begin position="340"/>
        <end position="476"/>
    </location>
</feature>
<dbReference type="PROSITE" id="PS50046">
    <property type="entry name" value="PHYTOCHROME_2"/>
    <property type="match status" value="1"/>
</dbReference>
<dbReference type="SUPFAM" id="SSF55781">
    <property type="entry name" value="GAF domain-like"/>
    <property type="match status" value="1"/>
</dbReference>
<dbReference type="InterPro" id="IPR013655">
    <property type="entry name" value="PAS_fold_3"/>
</dbReference>
<dbReference type="KEGG" id="wcp:H9Q76_00780"/>
<keyword evidence="3" id="KW-1185">Reference proteome</keyword>
<gene>
    <name evidence="2" type="ORF">H9Q76_00780</name>
</gene>
<organism evidence="2 3">
    <name type="scientific">Wujia chipingensis</name>
    <dbReference type="NCBI Taxonomy" id="2763670"/>
    <lineage>
        <taxon>Bacteria</taxon>
        <taxon>Bacillati</taxon>
        <taxon>Bacillota</taxon>
        <taxon>Clostridia</taxon>
        <taxon>Lachnospirales</taxon>
        <taxon>Lachnospiraceae</taxon>
        <taxon>Wujia</taxon>
    </lineage>
</organism>
<dbReference type="InterPro" id="IPR035965">
    <property type="entry name" value="PAS-like_dom_sf"/>
</dbReference>
<dbReference type="InterPro" id="IPR003018">
    <property type="entry name" value="GAF"/>
</dbReference>
<reference evidence="2 3" key="1">
    <citation type="submission" date="2020-08" db="EMBL/GenBank/DDBJ databases">
        <authorList>
            <person name="Liu C."/>
            <person name="Sun Q."/>
        </authorList>
    </citation>
    <scope>NUCLEOTIDE SEQUENCE [LARGE SCALE GENOMIC DNA]</scope>
    <source>
        <strain evidence="2 3">NSJ-4</strain>
    </source>
</reference>
<dbReference type="EMBL" id="CP060632">
    <property type="protein sequence ID" value="QNL99878.1"/>
    <property type="molecule type" value="Genomic_DNA"/>
</dbReference>
<dbReference type="SMART" id="SM00065">
    <property type="entry name" value="GAF"/>
    <property type="match status" value="1"/>
</dbReference>
<dbReference type="InterPro" id="IPR029016">
    <property type="entry name" value="GAF-like_dom_sf"/>
</dbReference>
<dbReference type="Gene3D" id="3.30.450.40">
    <property type="match status" value="1"/>
</dbReference>